<sequence length="180" mass="20113">MRQVDSKVVYSNDWMTVCEDSIELADGSRSIYSLVVKSDFAVVIAYQDGHFHLVEQYRYAAGMRSWEFPMGNWPAGKGGTPLELAQAELREETGYTAKTWTHLGRIRPVGGYSAQRFDTYLATGLTPGASALEDTESDLITARVSETQFRAMIRSGQICDGPTLAAYALFQLHRELPEEF</sequence>
<evidence type="ECO:0000256" key="1">
    <source>
        <dbReference type="ARBA" id="ARBA00001946"/>
    </source>
</evidence>
<protein>
    <submittedName>
        <fullName evidence="4">NUDIX hydrolase</fullName>
    </submittedName>
</protein>
<dbReference type="InterPro" id="IPR015797">
    <property type="entry name" value="NUDIX_hydrolase-like_dom_sf"/>
</dbReference>
<feature type="domain" description="Nudix hydrolase" evidence="3">
    <location>
        <begin position="35"/>
        <end position="166"/>
    </location>
</feature>
<evidence type="ECO:0000259" key="3">
    <source>
        <dbReference type="PROSITE" id="PS51462"/>
    </source>
</evidence>
<comment type="cofactor">
    <cofactor evidence="1">
        <name>Mg(2+)</name>
        <dbReference type="ChEBI" id="CHEBI:18420"/>
    </cofactor>
</comment>
<dbReference type="GO" id="GO:0005829">
    <property type="term" value="C:cytosol"/>
    <property type="evidence" value="ECO:0007669"/>
    <property type="project" value="TreeGrafter"/>
</dbReference>
<dbReference type="PROSITE" id="PS51462">
    <property type="entry name" value="NUDIX"/>
    <property type="match status" value="1"/>
</dbReference>
<dbReference type="CDD" id="cd24161">
    <property type="entry name" value="NUDIX_ADPRase_Ndx2"/>
    <property type="match status" value="1"/>
</dbReference>
<dbReference type="AlphaFoldDB" id="A0A3G8ZRG7"/>
<proteinExistence type="predicted"/>
<evidence type="ECO:0000256" key="2">
    <source>
        <dbReference type="ARBA" id="ARBA00022801"/>
    </source>
</evidence>
<dbReference type="GO" id="GO:0019693">
    <property type="term" value="P:ribose phosphate metabolic process"/>
    <property type="evidence" value="ECO:0007669"/>
    <property type="project" value="TreeGrafter"/>
</dbReference>
<dbReference type="Pfam" id="PF00293">
    <property type="entry name" value="NUDIX"/>
    <property type="match status" value="1"/>
</dbReference>
<keyword evidence="5" id="KW-1185">Reference proteome</keyword>
<dbReference type="OrthoDB" id="177518at2"/>
<dbReference type="Proteomes" id="UP000268084">
    <property type="component" value="Chromosome"/>
</dbReference>
<dbReference type="PANTHER" id="PTHR11839:SF18">
    <property type="entry name" value="NUDIX HYDROLASE DOMAIN-CONTAINING PROTEIN"/>
    <property type="match status" value="1"/>
</dbReference>
<keyword evidence="2 4" id="KW-0378">Hydrolase</keyword>
<dbReference type="KEGG" id="nak:EH165_05115"/>
<dbReference type="Gene3D" id="3.90.79.10">
    <property type="entry name" value="Nucleoside Triphosphate Pyrophosphohydrolase"/>
    <property type="match status" value="1"/>
</dbReference>
<dbReference type="PANTHER" id="PTHR11839">
    <property type="entry name" value="UDP/ADP-SUGAR PYROPHOSPHATASE"/>
    <property type="match status" value="1"/>
</dbReference>
<dbReference type="GO" id="GO:0006753">
    <property type="term" value="P:nucleoside phosphate metabolic process"/>
    <property type="evidence" value="ECO:0007669"/>
    <property type="project" value="TreeGrafter"/>
</dbReference>
<accession>A0A3G8ZRG7</accession>
<reference evidence="4 5" key="2">
    <citation type="submission" date="2018-12" db="EMBL/GenBank/DDBJ databases">
        <title>Nakamurella antarcticus sp. nov., isolated from Antarctica South Shetland Islands soil.</title>
        <authorList>
            <person name="Peng F."/>
        </authorList>
    </citation>
    <scope>NUCLEOTIDE SEQUENCE [LARGE SCALE GENOMIC DNA]</scope>
    <source>
        <strain evidence="4 5">S14-144</strain>
    </source>
</reference>
<dbReference type="EMBL" id="CP034170">
    <property type="protein sequence ID" value="AZI59405.1"/>
    <property type="molecule type" value="Genomic_DNA"/>
</dbReference>
<evidence type="ECO:0000313" key="5">
    <source>
        <dbReference type="Proteomes" id="UP000268084"/>
    </source>
</evidence>
<name>A0A3G8ZRG7_9ACTN</name>
<organism evidence="4 5">
    <name type="scientific">Nakamurella antarctica</name>
    <dbReference type="NCBI Taxonomy" id="1902245"/>
    <lineage>
        <taxon>Bacteria</taxon>
        <taxon>Bacillati</taxon>
        <taxon>Actinomycetota</taxon>
        <taxon>Actinomycetes</taxon>
        <taxon>Nakamurellales</taxon>
        <taxon>Nakamurellaceae</taxon>
        <taxon>Nakamurella</taxon>
    </lineage>
</organism>
<dbReference type="GO" id="GO:0016787">
    <property type="term" value="F:hydrolase activity"/>
    <property type="evidence" value="ECO:0007669"/>
    <property type="project" value="UniProtKB-KW"/>
</dbReference>
<reference evidence="4 5" key="1">
    <citation type="submission" date="2018-11" db="EMBL/GenBank/DDBJ databases">
        <authorList>
            <person name="Da X."/>
        </authorList>
    </citation>
    <scope>NUCLEOTIDE SEQUENCE [LARGE SCALE GENOMIC DNA]</scope>
    <source>
        <strain evidence="4 5">S14-144</strain>
    </source>
</reference>
<evidence type="ECO:0000313" key="4">
    <source>
        <dbReference type="EMBL" id="AZI59405.1"/>
    </source>
</evidence>
<dbReference type="SUPFAM" id="SSF55811">
    <property type="entry name" value="Nudix"/>
    <property type="match status" value="1"/>
</dbReference>
<gene>
    <name evidence="4" type="ORF">EH165_05115</name>
</gene>
<dbReference type="InterPro" id="IPR000086">
    <property type="entry name" value="NUDIX_hydrolase_dom"/>
</dbReference>